<dbReference type="PANTHER" id="PTHR21669:SF28">
    <property type="entry name" value="YEMANUCLEIN"/>
    <property type="match status" value="1"/>
</dbReference>
<feature type="region of interest" description="Disordered" evidence="2">
    <location>
        <begin position="815"/>
        <end position="883"/>
    </location>
</feature>
<dbReference type="Pfam" id="PF08729">
    <property type="entry name" value="HUN"/>
    <property type="match status" value="1"/>
</dbReference>
<dbReference type="AlphaFoldDB" id="A0AAN8RVE0"/>
<feature type="compositionally biased region" description="Low complexity" evidence="2">
    <location>
        <begin position="433"/>
        <end position="445"/>
    </location>
</feature>
<feature type="compositionally biased region" description="Low complexity" evidence="2">
    <location>
        <begin position="869"/>
        <end position="883"/>
    </location>
</feature>
<dbReference type="EMBL" id="JAWJWE010000037">
    <property type="protein sequence ID" value="KAK6626126.1"/>
    <property type="molecule type" value="Genomic_DNA"/>
</dbReference>
<evidence type="ECO:0000259" key="4">
    <source>
        <dbReference type="Pfam" id="PF14075"/>
    </source>
</evidence>
<feature type="region of interest" description="Disordered" evidence="2">
    <location>
        <begin position="1"/>
        <end position="20"/>
    </location>
</feature>
<dbReference type="GO" id="GO:0005634">
    <property type="term" value="C:nucleus"/>
    <property type="evidence" value="ECO:0007669"/>
    <property type="project" value="TreeGrafter"/>
</dbReference>
<evidence type="ECO:0000256" key="2">
    <source>
        <dbReference type="SAM" id="MobiDB-lite"/>
    </source>
</evidence>
<dbReference type="InterPro" id="IPR014840">
    <property type="entry name" value="HRD"/>
</dbReference>
<dbReference type="Proteomes" id="UP001372834">
    <property type="component" value="Unassembled WGS sequence"/>
</dbReference>
<accession>A0AAN8RVE0</accession>
<feature type="compositionally biased region" description="Basic and acidic residues" evidence="2">
    <location>
        <begin position="1"/>
        <end position="17"/>
    </location>
</feature>
<evidence type="ECO:0000313" key="5">
    <source>
        <dbReference type="EMBL" id="KAK6626126.1"/>
    </source>
</evidence>
<feature type="compositionally biased region" description="Low complexity" evidence="2">
    <location>
        <begin position="240"/>
        <end position="276"/>
    </location>
</feature>
<feature type="region of interest" description="Disordered" evidence="2">
    <location>
        <begin position="98"/>
        <end position="120"/>
    </location>
</feature>
<gene>
    <name evidence="5" type="ORF">RUM43_006431</name>
</gene>
<dbReference type="Pfam" id="PF14075">
    <property type="entry name" value="UBN_AB"/>
    <property type="match status" value="1"/>
</dbReference>
<reference evidence="5 6" key="1">
    <citation type="submission" date="2023-10" db="EMBL/GenBank/DDBJ databases">
        <title>Genomes of two closely related lineages of the louse Polyplax serrata with different host specificities.</title>
        <authorList>
            <person name="Martinu J."/>
            <person name="Tarabai H."/>
            <person name="Stefka J."/>
            <person name="Hypsa V."/>
        </authorList>
    </citation>
    <scope>NUCLEOTIDE SEQUENCE [LARGE SCALE GENOMIC DNA]</scope>
    <source>
        <strain evidence="5">HR10_N</strain>
    </source>
</reference>
<feature type="compositionally biased region" description="Basic and acidic residues" evidence="2">
    <location>
        <begin position="455"/>
        <end position="475"/>
    </location>
</feature>
<feature type="region of interest" description="Disordered" evidence="2">
    <location>
        <begin position="1054"/>
        <end position="1073"/>
    </location>
</feature>
<feature type="domain" description="Hpc2-related" evidence="3">
    <location>
        <begin position="137"/>
        <end position="181"/>
    </location>
</feature>
<organism evidence="5 6">
    <name type="scientific">Polyplax serrata</name>
    <name type="common">Common mouse louse</name>
    <dbReference type="NCBI Taxonomy" id="468196"/>
    <lineage>
        <taxon>Eukaryota</taxon>
        <taxon>Metazoa</taxon>
        <taxon>Ecdysozoa</taxon>
        <taxon>Arthropoda</taxon>
        <taxon>Hexapoda</taxon>
        <taxon>Insecta</taxon>
        <taxon>Pterygota</taxon>
        <taxon>Neoptera</taxon>
        <taxon>Paraneoptera</taxon>
        <taxon>Psocodea</taxon>
        <taxon>Troctomorpha</taxon>
        <taxon>Phthiraptera</taxon>
        <taxon>Anoplura</taxon>
        <taxon>Polyplacidae</taxon>
        <taxon>Polyplax</taxon>
    </lineage>
</organism>
<feature type="region of interest" description="Disordered" evidence="2">
    <location>
        <begin position="1165"/>
        <end position="1191"/>
    </location>
</feature>
<sequence>MCDNKNELHKGDSDKSMDNTSTRLDLDITETTTDSYPEFDFLDLLRNLQASASLCATPPSHPRVILTHGILIGPLQKRGDIFSVLTVSVSLALVKEKKSKHKSSSEESTNKSTPFSEEDSDVEALAKLYEEKYGTCNDYAELGEGYDEEDSFIDNSDAVNDLVPSGIQTEFGGFYINRGKLNFVKEDNSSSSTSEDVDKFLAHNRLKTRKIIYSDDDDGNEDKESCKSQSNNHGGSSAVGGNHANSIISSNNTNNSGHNSNSHCNNNNNGSLHSNIVKSRKRSGEYQHKSKKIRKTATPKIPEHLLNKKPFPGSLEYRKTIKEIKKNKLKSAGPDKKSTVTNSIVNSTSNNSNNNNNNHYHQNNNSDNNPGNNASTVNTSCNNNCGEDDIEKEGAVTKKKSGTVKELIKERDGASEVIEAVATGADIDDKQYSSSSESSDSSSSDSDSDSSEDTSTEKEKEKEKPPQKSADDVQHKSSVFNGFVAKDATAKSFAHLSDDLKELVARIMEISKEEKTKFFNSKLNTILLSLDERLRELPMAERNSVLEHVAEVLQMKKDNITKRTKKLLVLQEESKMSAPLRKLKECVTAMMPLLESNYFNEYTKAAGTRSIDPSALPQRKFPWNDELRHHLREVVQYRKNCYYIIRPRKESLIDYIRNFMETKVKSFWPKDWMTVDILLEEAQVTSPRPPEEKSKTIAKILGTQNQPSASKKTPTNPSLSNSANRKVIPSGPQSSVPANATSSRKPASGSSKNVEVKSILIPRKTPQGHISSGNTSSKNNAATPVSSLQNNGRGNRLQVTLNRLNVQEYLDRLSGSQTSISRNQSQQQVSPNRSQHSLSPNRLVKATSPNSVLNPMAGRPNSTKNTSPNSANKSSVRSNSNSQSVLKTIEIHSNPVSGSKTSPNAVTISPVNESVFKDMTPSAEVLNLTKNSSVYISKVKECSETKTGRSNSPSIGIPLPSGITISPTNATPSTFLAKPQKPSAERNSDVKINVSITKQDSGAGQAKEKRDMSIVNVKREGPLQNIPDCISVTSKVVPSERHKYEHVRKRALQEYHHQQQQPPERHKASEEKKMRTDGNLLGDMELREDKFDEKNFSKIFDSVIAKTSETVRQSEVSISHGKLDRYGSMDGGMTVPMVKNTAPVNVSQLKNNSSRIRDVVRPPKEKSYYPDTVETDKRFDDADERSQSMKEHRVQMEMDRVMQNLVELSREKNAEYEYESQHMGLKPPSFQEALHKMFK</sequence>
<feature type="compositionally biased region" description="Polar residues" evidence="2">
    <location>
        <begin position="731"/>
        <end position="753"/>
    </location>
</feature>
<evidence type="ECO:0000259" key="3">
    <source>
        <dbReference type="Pfam" id="PF08729"/>
    </source>
</evidence>
<dbReference type="InterPro" id="IPR026947">
    <property type="entry name" value="UBN_middle_dom"/>
</dbReference>
<feature type="region of interest" description="Disordered" evidence="2">
    <location>
        <begin position="327"/>
        <end position="380"/>
    </location>
</feature>
<dbReference type="GO" id="GO:0006325">
    <property type="term" value="P:chromatin organization"/>
    <property type="evidence" value="ECO:0007669"/>
    <property type="project" value="TreeGrafter"/>
</dbReference>
<feature type="region of interest" description="Disordered" evidence="2">
    <location>
        <begin position="701"/>
        <end position="796"/>
    </location>
</feature>
<feature type="region of interest" description="Disordered" evidence="2">
    <location>
        <begin position="213"/>
        <end position="311"/>
    </location>
</feature>
<feature type="compositionally biased region" description="Polar residues" evidence="2">
    <location>
        <begin position="702"/>
        <end position="724"/>
    </location>
</feature>
<feature type="domain" description="Ubinuclein middle" evidence="4">
    <location>
        <begin position="496"/>
        <end position="678"/>
    </location>
</feature>
<evidence type="ECO:0000313" key="6">
    <source>
        <dbReference type="Proteomes" id="UP001372834"/>
    </source>
</evidence>
<proteinExistence type="predicted"/>
<keyword evidence="1" id="KW-0597">Phosphoprotein</keyword>
<feature type="compositionally biased region" description="Polar residues" evidence="2">
    <location>
        <begin position="815"/>
        <end position="840"/>
    </location>
</feature>
<comment type="caution">
    <text evidence="5">The sequence shown here is derived from an EMBL/GenBank/DDBJ whole genome shotgun (WGS) entry which is preliminary data.</text>
</comment>
<name>A0AAN8RVE0_POLSC</name>
<dbReference type="PANTHER" id="PTHR21669">
    <property type="entry name" value="CAPZ-INTERACTING PROTEIN AND RELATED PROTEINS"/>
    <property type="match status" value="1"/>
</dbReference>
<feature type="compositionally biased region" description="Low complexity" evidence="2">
    <location>
        <begin position="342"/>
        <end position="373"/>
    </location>
</feature>
<evidence type="ECO:0000256" key="1">
    <source>
        <dbReference type="ARBA" id="ARBA00022553"/>
    </source>
</evidence>
<feature type="compositionally biased region" description="Polar residues" evidence="2">
    <location>
        <begin position="768"/>
        <end position="796"/>
    </location>
</feature>
<feature type="region of interest" description="Disordered" evidence="2">
    <location>
        <begin position="428"/>
        <end position="475"/>
    </location>
</feature>
<protein>
    <submittedName>
        <fullName evidence="5">Uncharacterized protein</fullName>
    </submittedName>
</protein>